<evidence type="ECO:0000256" key="7">
    <source>
        <dbReference type="SAM" id="Phobius"/>
    </source>
</evidence>
<dbReference type="Pfam" id="PF01226">
    <property type="entry name" value="Form_Nir_trans"/>
    <property type="match status" value="1"/>
</dbReference>
<dbReference type="InterPro" id="IPR024002">
    <property type="entry name" value="For/NO2_transpt_CS"/>
</dbReference>
<dbReference type="PANTHER" id="PTHR30520">
    <property type="entry name" value="FORMATE TRANSPORTER-RELATED"/>
    <property type="match status" value="1"/>
</dbReference>
<dbReference type="InterPro" id="IPR000292">
    <property type="entry name" value="For/NO2_transpt"/>
</dbReference>
<feature type="compositionally biased region" description="Basic residues" evidence="6">
    <location>
        <begin position="1"/>
        <end position="10"/>
    </location>
</feature>
<dbReference type="Proteomes" id="UP000248614">
    <property type="component" value="Unassembled WGS sequence"/>
</dbReference>
<gene>
    <name evidence="8" type="ORF">DI632_13335</name>
</gene>
<dbReference type="GO" id="GO:0005886">
    <property type="term" value="C:plasma membrane"/>
    <property type="evidence" value="ECO:0007669"/>
    <property type="project" value="TreeGrafter"/>
</dbReference>
<accession>A0A2W4YWR3</accession>
<feature type="transmembrane region" description="Helical" evidence="7">
    <location>
        <begin position="106"/>
        <end position="127"/>
    </location>
</feature>
<evidence type="ECO:0000313" key="8">
    <source>
        <dbReference type="EMBL" id="PZO74520.1"/>
    </source>
</evidence>
<reference evidence="8 9" key="1">
    <citation type="submission" date="2017-08" db="EMBL/GenBank/DDBJ databases">
        <title>Infants hospitalized years apart are colonized by the same room-sourced microbial strains.</title>
        <authorList>
            <person name="Brooks B."/>
            <person name="Olm M.R."/>
            <person name="Firek B.A."/>
            <person name="Baker R."/>
            <person name="Thomas B.C."/>
            <person name="Morowitz M.J."/>
            <person name="Banfield J.F."/>
        </authorList>
    </citation>
    <scope>NUCLEOTIDE SEQUENCE [LARGE SCALE GENOMIC DNA]</scope>
    <source>
        <strain evidence="8">S2_018_000_R3_110</strain>
    </source>
</reference>
<protein>
    <submittedName>
        <fullName evidence="8">Formate/nitrite transporter family protein</fullName>
    </submittedName>
</protein>
<evidence type="ECO:0000256" key="4">
    <source>
        <dbReference type="ARBA" id="ARBA00023136"/>
    </source>
</evidence>
<comment type="subcellular location">
    <subcellularLocation>
        <location evidence="1">Membrane</location>
        <topology evidence="1">Multi-pass membrane protein</topology>
    </subcellularLocation>
</comment>
<evidence type="ECO:0000256" key="2">
    <source>
        <dbReference type="ARBA" id="ARBA00022692"/>
    </source>
</evidence>
<evidence type="ECO:0000256" key="1">
    <source>
        <dbReference type="ARBA" id="ARBA00004141"/>
    </source>
</evidence>
<sequence length="301" mass="30512">MPHIAPHPHRCTTSASRWRRSCDKGAARRPDRSIRVGTGRGFAVGQDDATADTLADSVDDAMLAKTRPPVGAMLLLGMAAGAQIGFGAIGYLVAQAGMAPGGATQLLSGVAFSVGLMLVMVTGTQLFTGNTMLVLPTVQNRLSVGETLRDWTVVWVANLIGGIVIAALFVASGATDAIDGSVAAAALKTGDTKLGKDWIELLASGVLANMLVCLAVWMATGSKTVAGKIASVIGPVALFVAAGFEHSVANMTLLPVAWALDPAAVPVGPLLGNLLLATAGNIVGGSLVAITLAAGHRTLTT</sequence>
<dbReference type="PANTHER" id="PTHR30520:SF6">
    <property type="entry name" value="FORMATE_NITRATE FAMILY TRANSPORTER (EUROFUNG)"/>
    <property type="match status" value="1"/>
</dbReference>
<dbReference type="AlphaFoldDB" id="A0A2W4YWR3"/>
<proteinExistence type="inferred from homology"/>
<organism evidence="8 9">
    <name type="scientific">Sphingomonas hengshuiensis</name>
    <dbReference type="NCBI Taxonomy" id="1609977"/>
    <lineage>
        <taxon>Bacteria</taxon>
        <taxon>Pseudomonadati</taxon>
        <taxon>Pseudomonadota</taxon>
        <taxon>Alphaproteobacteria</taxon>
        <taxon>Sphingomonadales</taxon>
        <taxon>Sphingomonadaceae</taxon>
        <taxon>Sphingomonas</taxon>
    </lineage>
</organism>
<comment type="caution">
    <text evidence="8">The sequence shown here is derived from an EMBL/GenBank/DDBJ whole genome shotgun (WGS) entry which is preliminary data.</text>
</comment>
<keyword evidence="3 7" id="KW-1133">Transmembrane helix</keyword>
<evidence type="ECO:0000256" key="5">
    <source>
        <dbReference type="ARBA" id="ARBA00049660"/>
    </source>
</evidence>
<dbReference type="PROSITE" id="PS01006">
    <property type="entry name" value="FORMATE_NITRITE_TP_2"/>
    <property type="match status" value="1"/>
</dbReference>
<keyword evidence="4 7" id="KW-0472">Membrane</keyword>
<dbReference type="InterPro" id="IPR023271">
    <property type="entry name" value="Aquaporin-like"/>
</dbReference>
<feature type="transmembrane region" description="Helical" evidence="7">
    <location>
        <begin position="72"/>
        <end position="94"/>
    </location>
</feature>
<name>A0A2W4YWR3_9SPHN</name>
<keyword evidence="2 7" id="KW-0812">Transmembrane</keyword>
<feature type="compositionally biased region" description="Basic and acidic residues" evidence="6">
    <location>
        <begin position="20"/>
        <end position="31"/>
    </location>
</feature>
<dbReference type="GO" id="GO:0015499">
    <property type="term" value="F:formate transmembrane transporter activity"/>
    <property type="evidence" value="ECO:0007669"/>
    <property type="project" value="TreeGrafter"/>
</dbReference>
<feature type="transmembrane region" description="Helical" evidence="7">
    <location>
        <begin position="232"/>
        <end position="258"/>
    </location>
</feature>
<dbReference type="EMBL" id="QFNF01000041">
    <property type="protein sequence ID" value="PZO74520.1"/>
    <property type="molecule type" value="Genomic_DNA"/>
</dbReference>
<feature type="transmembrane region" description="Helical" evidence="7">
    <location>
        <begin position="270"/>
        <end position="295"/>
    </location>
</feature>
<feature type="region of interest" description="Disordered" evidence="6">
    <location>
        <begin position="1"/>
        <end position="31"/>
    </location>
</feature>
<feature type="transmembrane region" description="Helical" evidence="7">
    <location>
        <begin position="148"/>
        <end position="171"/>
    </location>
</feature>
<evidence type="ECO:0000313" key="9">
    <source>
        <dbReference type="Proteomes" id="UP000248614"/>
    </source>
</evidence>
<evidence type="ECO:0000256" key="6">
    <source>
        <dbReference type="SAM" id="MobiDB-lite"/>
    </source>
</evidence>
<dbReference type="Gene3D" id="1.20.1080.10">
    <property type="entry name" value="Glycerol uptake facilitator protein"/>
    <property type="match status" value="1"/>
</dbReference>
<comment type="similarity">
    <text evidence="5">Belongs to the FNT transporter (TC 1.A.16) family.</text>
</comment>
<feature type="transmembrane region" description="Helical" evidence="7">
    <location>
        <begin position="201"/>
        <end position="220"/>
    </location>
</feature>
<evidence type="ECO:0000256" key="3">
    <source>
        <dbReference type="ARBA" id="ARBA00022989"/>
    </source>
</evidence>